<reference evidence="1 2" key="1">
    <citation type="submission" date="2016-03" db="EMBL/GenBank/DDBJ databases">
        <title>Comparative genomics of 54 Lactobacillus plantarum strains reveals genomic uncoupling from niche constraints.</title>
        <authorList>
            <person name="Martino M.E."/>
        </authorList>
    </citation>
    <scope>NUCLEOTIDE SEQUENCE [LARGE SCALE GENOMIC DNA]</scope>
    <source>
        <strain evidence="1 2">19.1</strain>
    </source>
</reference>
<gene>
    <name evidence="1" type="ORF">Lp19_1035</name>
</gene>
<name>A0A166KVG3_LACPN</name>
<evidence type="ECO:0000313" key="2">
    <source>
        <dbReference type="Proteomes" id="UP000076882"/>
    </source>
</evidence>
<sequence>MWRHRFLIKGSEQELAWLNAQAQRRYLLMAIHGNWYQFKKVPTIYRVFSEYVPQAIAADMSNSNSAFQVLAQVQVQQMFRLCIPAVTNQHYSKRQWRQLILRFVCK</sequence>
<dbReference type="RefSeq" id="WP_235707655.1">
    <property type="nucleotide sequence ID" value="NZ_CP129564.1"/>
</dbReference>
<protein>
    <submittedName>
        <fullName evidence="1">Uncharacterized protein</fullName>
    </submittedName>
</protein>
<comment type="caution">
    <text evidence="1">The sequence shown here is derived from an EMBL/GenBank/DDBJ whole genome shotgun (WGS) entry which is preliminary data.</text>
</comment>
<accession>A0A166KVG3</accession>
<dbReference type="AlphaFoldDB" id="A0A166KVG3"/>
<dbReference type="Proteomes" id="UP000076882">
    <property type="component" value="Unassembled WGS sequence"/>
</dbReference>
<dbReference type="EMBL" id="LUXM01000018">
    <property type="protein sequence ID" value="KZU97059.1"/>
    <property type="molecule type" value="Genomic_DNA"/>
</dbReference>
<proteinExistence type="predicted"/>
<evidence type="ECO:0000313" key="1">
    <source>
        <dbReference type="EMBL" id="KZU97059.1"/>
    </source>
</evidence>
<dbReference type="PATRIC" id="fig|1590.152.peg.130"/>
<organism evidence="1 2">
    <name type="scientific">Lactiplantibacillus plantarum</name>
    <name type="common">Lactobacillus plantarum</name>
    <dbReference type="NCBI Taxonomy" id="1590"/>
    <lineage>
        <taxon>Bacteria</taxon>
        <taxon>Bacillati</taxon>
        <taxon>Bacillota</taxon>
        <taxon>Bacilli</taxon>
        <taxon>Lactobacillales</taxon>
        <taxon>Lactobacillaceae</taxon>
        <taxon>Lactiplantibacillus</taxon>
    </lineage>
</organism>